<dbReference type="InParanoid" id="B9TLH4"/>
<reference evidence="3" key="1">
    <citation type="journal article" date="2010" name="Nat. Biotechnol.">
        <title>Draft genome sequence of the oilseed species Ricinus communis.</title>
        <authorList>
            <person name="Chan A.P."/>
            <person name="Crabtree J."/>
            <person name="Zhao Q."/>
            <person name="Lorenzi H."/>
            <person name="Orvis J."/>
            <person name="Puiu D."/>
            <person name="Melake-Berhan A."/>
            <person name="Jones K.M."/>
            <person name="Redman J."/>
            <person name="Chen G."/>
            <person name="Cahoon E.B."/>
            <person name="Gedil M."/>
            <person name="Stanke M."/>
            <person name="Haas B.J."/>
            <person name="Wortman J.R."/>
            <person name="Fraser-Liggett C.M."/>
            <person name="Ravel J."/>
            <person name="Rabinowicz P.D."/>
        </authorList>
    </citation>
    <scope>NUCLEOTIDE SEQUENCE [LARGE SCALE GENOMIC DNA]</scope>
    <source>
        <strain evidence="3">cv. Hale</strain>
    </source>
</reference>
<proteinExistence type="predicted"/>
<evidence type="ECO:0000313" key="3">
    <source>
        <dbReference type="Proteomes" id="UP000008311"/>
    </source>
</evidence>
<keyword evidence="3" id="KW-1185">Reference proteome</keyword>
<evidence type="ECO:0000256" key="1">
    <source>
        <dbReference type="SAM" id="MobiDB-lite"/>
    </source>
</evidence>
<dbReference type="Proteomes" id="UP000008311">
    <property type="component" value="Unassembled WGS sequence"/>
</dbReference>
<name>B9TLH4_RICCO</name>
<protein>
    <submittedName>
        <fullName evidence="2">Uncharacterized protein</fullName>
    </submittedName>
</protein>
<evidence type="ECO:0000313" key="2">
    <source>
        <dbReference type="EMBL" id="EEF23289.1"/>
    </source>
</evidence>
<gene>
    <name evidence="2" type="ORF">RCOM_2073850</name>
</gene>
<feature type="non-terminal residue" evidence="2">
    <location>
        <position position="65"/>
    </location>
</feature>
<accession>B9TLH4</accession>
<feature type="region of interest" description="Disordered" evidence="1">
    <location>
        <begin position="43"/>
        <end position="65"/>
    </location>
</feature>
<dbReference type="EMBL" id="EQ986836">
    <property type="protein sequence ID" value="EEF23289.1"/>
    <property type="molecule type" value="Genomic_DNA"/>
</dbReference>
<dbReference type="AlphaFoldDB" id="B9TLH4"/>
<organism evidence="2 3">
    <name type="scientific">Ricinus communis</name>
    <name type="common">Castor bean</name>
    <dbReference type="NCBI Taxonomy" id="3988"/>
    <lineage>
        <taxon>Eukaryota</taxon>
        <taxon>Viridiplantae</taxon>
        <taxon>Streptophyta</taxon>
        <taxon>Embryophyta</taxon>
        <taxon>Tracheophyta</taxon>
        <taxon>Spermatophyta</taxon>
        <taxon>Magnoliopsida</taxon>
        <taxon>eudicotyledons</taxon>
        <taxon>Gunneridae</taxon>
        <taxon>Pentapetalae</taxon>
        <taxon>rosids</taxon>
        <taxon>fabids</taxon>
        <taxon>Malpighiales</taxon>
        <taxon>Euphorbiaceae</taxon>
        <taxon>Acalyphoideae</taxon>
        <taxon>Acalypheae</taxon>
        <taxon>Ricinus</taxon>
    </lineage>
</organism>
<sequence length="65" mass="6971">MPGHFAVNAYVERIAALQSIGQLDQERPHAFAAGTGQALVRPAQHQPRPVIDAGRQEWSGDLPAA</sequence>